<accession>C5KL56</accession>
<dbReference type="AlphaFoldDB" id="C5KL56"/>
<evidence type="ECO:0000313" key="2">
    <source>
        <dbReference type="EMBL" id="EER14729.1"/>
    </source>
</evidence>
<dbReference type="GeneID" id="9045916"/>
<feature type="non-terminal residue" evidence="2">
    <location>
        <position position="71"/>
    </location>
</feature>
<sequence>SSDNDVKVHSELLEDEDASSGPSTTMLRTASNLHLRPLTTVAFSPNRDQLAFGSGDAIVSVRSFETLGLVG</sequence>
<feature type="region of interest" description="Disordered" evidence="1">
    <location>
        <begin position="1"/>
        <end position="24"/>
    </location>
</feature>
<dbReference type="Proteomes" id="UP000007800">
    <property type="component" value="Unassembled WGS sequence"/>
</dbReference>
<evidence type="ECO:0000256" key="1">
    <source>
        <dbReference type="SAM" id="MobiDB-lite"/>
    </source>
</evidence>
<dbReference type="InParanoid" id="C5KL56"/>
<organism evidence="3">
    <name type="scientific">Perkinsus marinus (strain ATCC 50983 / TXsc)</name>
    <dbReference type="NCBI Taxonomy" id="423536"/>
    <lineage>
        <taxon>Eukaryota</taxon>
        <taxon>Sar</taxon>
        <taxon>Alveolata</taxon>
        <taxon>Perkinsozoa</taxon>
        <taxon>Perkinsea</taxon>
        <taxon>Perkinsida</taxon>
        <taxon>Perkinsidae</taxon>
        <taxon>Perkinsus</taxon>
    </lineage>
</organism>
<feature type="non-terminal residue" evidence="2">
    <location>
        <position position="1"/>
    </location>
</feature>
<proteinExistence type="predicted"/>
<dbReference type="RefSeq" id="XP_002782933.1">
    <property type="nucleotide sequence ID" value="XM_002782887.1"/>
</dbReference>
<reference evidence="2 3" key="1">
    <citation type="submission" date="2008-07" db="EMBL/GenBank/DDBJ databases">
        <authorList>
            <person name="El-Sayed N."/>
            <person name="Caler E."/>
            <person name="Inman J."/>
            <person name="Amedeo P."/>
            <person name="Hass B."/>
            <person name="Wortman J."/>
        </authorList>
    </citation>
    <scope>NUCLEOTIDE SEQUENCE [LARGE SCALE GENOMIC DNA]</scope>
    <source>
        <strain evidence="3">ATCC 50983 / TXsc</strain>
    </source>
</reference>
<feature type="compositionally biased region" description="Basic and acidic residues" evidence="1">
    <location>
        <begin position="1"/>
        <end position="12"/>
    </location>
</feature>
<name>C5KL56_PERM5</name>
<keyword evidence="3" id="KW-1185">Reference proteome</keyword>
<gene>
    <name evidence="2" type="ORF">Pmar_PMAR015253</name>
</gene>
<evidence type="ECO:0000313" key="3">
    <source>
        <dbReference type="Proteomes" id="UP000007800"/>
    </source>
</evidence>
<dbReference type="EMBL" id="GG673921">
    <property type="protein sequence ID" value="EER14729.1"/>
    <property type="molecule type" value="Genomic_DNA"/>
</dbReference>
<protein>
    <submittedName>
        <fullName evidence="2">Uncharacterized protein</fullName>
    </submittedName>
</protein>